<proteinExistence type="predicted"/>
<dbReference type="AlphaFoldDB" id="A0A0W8F1A8"/>
<accession>A0A0W8F1A8</accession>
<protein>
    <submittedName>
        <fullName evidence="1">Uncharacterized protein</fullName>
    </submittedName>
</protein>
<sequence length="55" mass="6043">MQTRIVALNHPGACNIRRSLFSGIIGSSDRVKIARYLRSGGAIEGTIIYQNTRPL</sequence>
<dbReference type="EMBL" id="LNQE01001629">
    <property type="protein sequence ID" value="KUG14698.1"/>
    <property type="molecule type" value="Genomic_DNA"/>
</dbReference>
<gene>
    <name evidence="1" type="ORF">ASZ90_015668</name>
</gene>
<organism evidence="1">
    <name type="scientific">hydrocarbon metagenome</name>
    <dbReference type="NCBI Taxonomy" id="938273"/>
    <lineage>
        <taxon>unclassified sequences</taxon>
        <taxon>metagenomes</taxon>
        <taxon>ecological metagenomes</taxon>
    </lineage>
</organism>
<evidence type="ECO:0000313" key="1">
    <source>
        <dbReference type="EMBL" id="KUG14698.1"/>
    </source>
</evidence>
<reference evidence="1" key="1">
    <citation type="journal article" date="2015" name="Proc. Natl. Acad. Sci. U.S.A.">
        <title>Networks of energetic and metabolic interactions define dynamics in microbial communities.</title>
        <authorList>
            <person name="Embree M."/>
            <person name="Liu J.K."/>
            <person name="Al-Bassam M.M."/>
            <person name="Zengler K."/>
        </authorList>
    </citation>
    <scope>NUCLEOTIDE SEQUENCE</scope>
</reference>
<name>A0A0W8F1A8_9ZZZZ</name>
<comment type="caution">
    <text evidence="1">The sequence shown here is derived from an EMBL/GenBank/DDBJ whole genome shotgun (WGS) entry which is preliminary data.</text>
</comment>